<dbReference type="OMA" id="NTCHENS"/>
<evidence type="ECO:0000313" key="3">
    <source>
        <dbReference type="Proteomes" id="UP000243459"/>
    </source>
</evidence>
<dbReference type="AlphaFoldDB" id="A0A5P1EV13"/>
<dbReference type="PANTHER" id="PTHR37722:SF2">
    <property type="entry name" value="OS01G0167700 PROTEIN"/>
    <property type="match status" value="1"/>
</dbReference>
<proteinExistence type="predicted"/>
<dbReference type="PANTHER" id="PTHR37722">
    <property type="entry name" value="OS01G0167700 PROTEIN"/>
    <property type="match status" value="1"/>
</dbReference>
<evidence type="ECO:0000313" key="2">
    <source>
        <dbReference type="EMBL" id="ONK67950.1"/>
    </source>
</evidence>
<dbReference type="Proteomes" id="UP000243459">
    <property type="component" value="Chromosome 5"/>
</dbReference>
<reference evidence="3" key="1">
    <citation type="journal article" date="2017" name="Nat. Commun.">
        <title>The asparagus genome sheds light on the origin and evolution of a young Y chromosome.</title>
        <authorList>
            <person name="Harkess A."/>
            <person name="Zhou J."/>
            <person name="Xu C."/>
            <person name="Bowers J.E."/>
            <person name="Van der Hulst R."/>
            <person name="Ayyampalayam S."/>
            <person name="Mercati F."/>
            <person name="Riccardi P."/>
            <person name="McKain M.R."/>
            <person name="Kakrana A."/>
            <person name="Tang H."/>
            <person name="Ray J."/>
            <person name="Groenendijk J."/>
            <person name="Arikit S."/>
            <person name="Mathioni S.M."/>
            <person name="Nakano M."/>
            <person name="Shan H."/>
            <person name="Telgmann-Rauber A."/>
            <person name="Kanno A."/>
            <person name="Yue Z."/>
            <person name="Chen H."/>
            <person name="Li W."/>
            <person name="Chen Y."/>
            <person name="Xu X."/>
            <person name="Zhang Y."/>
            <person name="Luo S."/>
            <person name="Chen H."/>
            <person name="Gao J."/>
            <person name="Mao Z."/>
            <person name="Pires J.C."/>
            <person name="Luo M."/>
            <person name="Kudrna D."/>
            <person name="Wing R.A."/>
            <person name="Meyers B.C."/>
            <person name="Yi K."/>
            <person name="Kong H."/>
            <person name="Lavrijsen P."/>
            <person name="Sunseri F."/>
            <person name="Falavigna A."/>
            <person name="Ye Y."/>
            <person name="Leebens-Mack J.H."/>
            <person name="Chen G."/>
        </authorList>
    </citation>
    <scope>NUCLEOTIDE SEQUENCE [LARGE SCALE GENOMIC DNA]</scope>
    <source>
        <strain evidence="3">cv. DH0086</strain>
    </source>
</reference>
<accession>A0A5P1EV13</accession>
<gene>
    <name evidence="2" type="ORF">A4U43_C05F5540</name>
</gene>
<feature type="region of interest" description="Disordered" evidence="1">
    <location>
        <begin position="313"/>
        <end position="421"/>
    </location>
</feature>
<name>A0A5P1EV13_ASPOF</name>
<protein>
    <submittedName>
        <fullName evidence="2">Uncharacterized protein</fullName>
    </submittedName>
</protein>
<organism evidence="2 3">
    <name type="scientific">Asparagus officinalis</name>
    <name type="common">Garden asparagus</name>
    <dbReference type="NCBI Taxonomy" id="4686"/>
    <lineage>
        <taxon>Eukaryota</taxon>
        <taxon>Viridiplantae</taxon>
        <taxon>Streptophyta</taxon>
        <taxon>Embryophyta</taxon>
        <taxon>Tracheophyta</taxon>
        <taxon>Spermatophyta</taxon>
        <taxon>Magnoliopsida</taxon>
        <taxon>Liliopsida</taxon>
        <taxon>Asparagales</taxon>
        <taxon>Asparagaceae</taxon>
        <taxon>Asparagoideae</taxon>
        <taxon>Asparagus</taxon>
    </lineage>
</organism>
<dbReference type="OrthoDB" id="994901at2759"/>
<dbReference type="EMBL" id="CM007385">
    <property type="protein sequence ID" value="ONK67950.1"/>
    <property type="molecule type" value="Genomic_DNA"/>
</dbReference>
<dbReference type="Gramene" id="ONK67950">
    <property type="protein sequence ID" value="ONK67950"/>
    <property type="gene ID" value="A4U43_C05F5540"/>
</dbReference>
<feature type="compositionally biased region" description="Basic and acidic residues" evidence="1">
    <location>
        <begin position="370"/>
        <end position="388"/>
    </location>
</feature>
<keyword evidence="3" id="KW-1185">Reference proteome</keyword>
<sequence>MDDNKYGAKWKKKPAHAASFPPSTFKAEKYHSFDYDFGNSPSIRTLFREDKISDLSVSSAKHFRDLTAADEYSHVYFDQERCHSFNEMATPDGMFSPPDWSFLGMEDSQDSTSLLSEESFSSSAVRGERSFHFGYHPVNLKKGKFTHEQKKYDLVGGFSPDKTDHAGFKEFLHEQKIGAEKYRYMADEWNSKAGHFSKHKSAFQEKLEPDHVSFWKEEHTSASMASAPSFFDGNFMEMDNESFSDKLMSEDDLFNSFPVPEPCPKTKSTYEGSTLKNHMNQNFIYENEKWKKFSGVDIPSPVAFPWETEDNFLNSSSPKDFDRDYQFPRLSKQQNIFEDNKVEYRRTPEKPQNKDSDEKNSLSSNGRTGDVADNKKNCCENVGLKDENQELFDGPQTRNPSVGTEEEAPAAMEEVSSQLESSIDDKLNRHFDNHAPVPSQVPTKDFAHESFESDSKNAGIKGCHKGDASYQVMLESYVFQLLCVQKVLLGASEKDIKKKVG</sequence>
<feature type="compositionally biased region" description="Basic and acidic residues" evidence="1">
    <location>
        <begin position="338"/>
        <end position="360"/>
    </location>
</feature>
<evidence type="ECO:0000256" key="1">
    <source>
        <dbReference type="SAM" id="MobiDB-lite"/>
    </source>
</evidence>